<feature type="region of interest" description="Disordered" evidence="2">
    <location>
        <begin position="268"/>
        <end position="383"/>
    </location>
</feature>
<dbReference type="InterPro" id="IPR015034">
    <property type="entry name" value="Bles03"/>
</dbReference>
<dbReference type="AlphaFoldDB" id="A0A2R6NNY7"/>
<dbReference type="Gene3D" id="3.30.760.10">
    <property type="entry name" value="RNA Cap, Translation Initiation Factor Eif4e"/>
    <property type="match status" value="1"/>
</dbReference>
<dbReference type="Pfam" id="PF08939">
    <property type="entry name" value="Bles03"/>
    <property type="match status" value="1"/>
</dbReference>
<proteinExistence type="inferred from homology"/>
<dbReference type="EMBL" id="MLYV02001063">
    <property type="protein sequence ID" value="PSR73760.1"/>
    <property type="molecule type" value="Genomic_DNA"/>
</dbReference>
<dbReference type="Proteomes" id="UP000186601">
    <property type="component" value="Unassembled WGS sequence"/>
</dbReference>
<dbReference type="PANTHER" id="PTHR31977">
    <property type="entry name" value="UPF0696 PROTEIN C11ORF68"/>
    <property type="match status" value="1"/>
</dbReference>
<dbReference type="SUPFAM" id="SSF55418">
    <property type="entry name" value="eIF4e-like"/>
    <property type="match status" value="1"/>
</dbReference>
<feature type="compositionally biased region" description="Basic and acidic residues" evidence="2">
    <location>
        <begin position="299"/>
        <end position="312"/>
    </location>
</feature>
<sequence length="383" mass="42803">MSGNDDTVPQSYQYFWEKDSELTLPDFLTKYKPSMVQNDGSKPWIWVKKADSDKTNEGSEAATIEAKELLKEVTEKVEGIKNDESIPVRANKKKGTKSKKEVREQVQSEATDQLQEISIRHGFVSGKWLIFAPSEKVDLIWSSIATSLVDGPLSSTCAHLAKVSTCPQEQNPNYQHVLCLYMPDVYDKDAVIEVMKVLLRQHGLNLMGVKSNLYTTIGLDSKHPSGIQSTVWKNSALMKDTEMKALKDEYFSEINAAKTTVGAEKATAAKSSETAVKHKPKLKKKAVNDDPFASDDEDDKKATGHVEAPKKEAKTKKAPVANRPQAVFESDDDQEDDEEKQRKEDLHAKKAAPKAKATGTHKRRKSDDEEEGEERPKKRGGRK</sequence>
<evidence type="ECO:0000256" key="2">
    <source>
        <dbReference type="SAM" id="MobiDB-lite"/>
    </source>
</evidence>
<feature type="compositionally biased region" description="Acidic residues" evidence="2">
    <location>
        <begin position="329"/>
        <end position="338"/>
    </location>
</feature>
<feature type="compositionally biased region" description="Basic and acidic residues" evidence="2">
    <location>
        <begin position="339"/>
        <end position="348"/>
    </location>
</feature>
<evidence type="ECO:0000256" key="1">
    <source>
        <dbReference type="ARBA" id="ARBA00010568"/>
    </source>
</evidence>
<dbReference type="OrthoDB" id="10067381at2759"/>
<evidence type="ECO:0000313" key="3">
    <source>
        <dbReference type="EMBL" id="PSR73760.1"/>
    </source>
</evidence>
<comment type="similarity">
    <text evidence="1">Belongs to the UPF0696 family.</text>
</comment>
<organism evidence="3 4">
    <name type="scientific">Hermanssonia centrifuga</name>
    <dbReference type="NCBI Taxonomy" id="98765"/>
    <lineage>
        <taxon>Eukaryota</taxon>
        <taxon>Fungi</taxon>
        <taxon>Dikarya</taxon>
        <taxon>Basidiomycota</taxon>
        <taxon>Agaricomycotina</taxon>
        <taxon>Agaricomycetes</taxon>
        <taxon>Polyporales</taxon>
        <taxon>Meruliaceae</taxon>
        <taxon>Hermanssonia</taxon>
    </lineage>
</organism>
<name>A0A2R6NNY7_9APHY</name>
<gene>
    <name evidence="3" type="ORF">PHLCEN_2v10404</name>
</gene>
<comment type="caution">
    <text evidence="3">The sequence shown here is derived from an EMBL/GenBank/DDBJ whole genome shotgun (WGS) entry which is preliminary data.</text>
</comment>
<keyword evidence="4" id="KW-1185">Reference proteome</keyword>
<accession>A0A2R6NNY7</accession>
<feature type="compositionally biased region" description="Basic residues" evidence="2">
    <location>
        <begin position="349"/>
        <end position="364"/>
    </location>
</feature>
<reference evidence="3 4" key="1">
    <citation type="submission" date="2018-02" db="EMBL/GenBank/DDBJ databases">
        <title>Genome sequence of the basidiomycete white-rot fungus Phlebia centrifuga.</title>
        <authorList>
            <person name="Granchi Z."/>
            <person name="Peng M."/>
            <person name="de Vries R.P."/>
            <person name="Hilden K."/>
            <person name="Makela M.R."/>
            <person name="Grigoriev I."/>
            <person name="Riley R."/>
        </authorList>
    </citation>
    <scope>NUCLEOTIDE SEQUENCE [LARGE SCALE GENOMIC DNA]</scope>
    <source>
        <strain evidence="3 4">FBCC195</strain>
    </source>
</reference>
<evidence type="ECO:0000313" key="4">
    <source>
        <dbReference type="Proteomes" id="UP000186601"/>
    </source>
</evidence>
<dbReference type="STRING" id="98765.A0A2R6NNY7"/>
<dbReference type="InterPro" id="IPR023398">
    <property type="entry name" value="TIF_eIF4e-like"/>
</dbReference>
<protein>
    <submittedName>
        <fullName evidence="3">Uncharacterized protein</fullName>
    </submittedName>
</protein>
<dbReference type="PANTHER" id="PTHR31977:SF1">
    <property type="entry name" value="UPF0696 PROTEIN C11ORF68"/>
    <property type="match status" value="1"/>
</dbReference>